<evidence type="ECO:0000313" key="5">
    <source>
        <dbReference type="Proteomes" id="UP000248340"/>
    </source>
</evidence>
<feature type="compositionally biased region" description="Basic residues" evidence="2">
    <location>
        <begin position="336"/>
        <end position="346"/>
    </location>
</feature>
<name>A0A319CND8_9EURO</name>
<dbReference type="Gene3D" id="3.30.160.20">
    <property type="match status" value="1"/>
</dbReference>
<evidence type="ECO:0000259" key="3">
    <source>
        <dbReference type="PROSITE" id="PS50137"/>
    </source>
</evidence>
<evidence type="ECO:0000256" key="1">
    <source>
        <dbReference type="PROSITE-ProRule" id="PRU00266"/>
    </source>
</evidence>
<dbReference type="Proteomes" id="UP000248340">
    <property type="component" value="Unassembled WGS sequence"/>
</dbReference>
<dbReference type="PROSITE" id="PS50137">
    <property type="entry name" value="DS_RBD"/>
    <property type="match status" value="1"/>
</dbReference>
<protein>
    <recommendedName>
        <fullName evidence="3">DRBM domain-containing protein</fullName>
    </recommendedName>
</protein>
<dbReference type="SUPFAM" id="SSF54768">
    <property type="entry name" value="dsRNA-binding domain-like"/>
    <property type="match status" value="1"/>
</dbReference>
<dbReference type="EMBL" id="KZ821675">
    <property type="protein sequence ID" value="PYH86945.1"/>
    <property type="molecule type" value="Genomic_DNA"/>
</dbReference>
<feature type="compositionally biased region" description="Basic and acidic residues" evidence="2">
    <location>
        <begin position="347"/>
        <end position="363"/>
    </location>
</feature>
<reference evidence="4 5" key="1">
    <citation type="submission" date="2016-12" db="EMBL/GenBank/DDBJ databases">
        <title>The genomes of Aspergillus section Nigri reveals drivers in fungal speciation.</title>
        <authorList>
            <consortium name="DOE Joint Genome Institute"/>
            <person name="Vesth T.C."/>
            <person name="Nybo J."/>
            <person name="Theobald S."/>
            <person name="Brandl J."/>
            <person name="Frisvad J.C."/>
            <person name="Nielsen K.F."/>
            <person name="Lyhne E.K."/>
            <person name="Kogle M.E."/>
            <person name="Kuo A."/>
            <person name="Riley R."/>
            <person name="Clum A."/>
            <person name="Nolan M."/>
            <person name="Lipzen A."/>
            <person name="Salamov A."/>
            <person name="Henrissat B."/>
            <person name="Wiebenga A."/>
            <person name="De Vries R.P."/>
            <person name="Grigoriev I.V."/>
            <person name="Mortensen U.H."/>
            <person name="Andersen M.R."/>
            <person name="Baker S.E."/>
        </authorList>
    </citation>
    <scope>NUCLEOTIDE SEQUENCE [LARGE SCALE GENOMIC DNA]</scope>
    <source>
        <strain evidence="4 5">CBS 121591</strain>
    </source>
</reference>
<dbReference type="GO" id="GO:0003723">
    <property type="term" value="F:RNA binding"/>
    <property type="evidence" value="ECO:0007669"/>
    <property type="project" value="UniProtKB-UniRule"/>
</dbReference>
<keyword evidence="1" id="KW-0694">RNA-binding</keyword>
<keyword evidence="5" id="KW-1185">Reference proteome</keyword>
<sequence length="540" mass="61547">MDKQHLLPHQVLAASSTSSTSFTDVTSQYQYSSPPGFAHWAYDSSPYWKLIDPASTSAESQNPLPPPTPHVFPTPRLIQPHIVPSFAPLNLKHEPGHNIWNEEEPQERKPAVVVVEAWNMKDSPARISRLADVELDFLEDDVILFCFGVLTTQALLLPRFQFNISKSRRWGVKLTMYGYTIIKSAIYDTQKEAKSDICRAALKKLQPEFSDWNLPDDFDNLESSVDWDWVDLLQEFCAHNGFESPRYTRVMHENEFYHKVQVHRTTYTGRAGTYAEDQHSQRSCALLALQHLYIDGSEASSNLAGTLALEGMDTRLLALVPRDPLQTRTYIWGSSHHAKASRKKPRGRTEQSHQRKRQAEHELSAGFPNEVDGNSKRPKSVPRNSNMLPLQHSRLASIEVPVKKDEKRWAVTPRQVQLQIRGLGSSTERLQKVCDLLRLEYPEIRVDRQDGRLIDTLGEYTAGAYFKSDPFLRRAGAIGPVTGLQDNRSLAEQACAEEVVKYLIQMVAEDEELEINVAKQRQSVEQWKAKNEGFLMHDHQ</sequence>
<feature type="domain" description="DRBM" evidence="3">
    <location>
        <begin position="228"/>
        <end position="294"/>
    </location>
</feature>
<accession>A0A319CND8</accession>
<dbReference type="RefSeq" id="XP_025497145.1">
    <property type="nucleotide sequence ID" value="XM_025641324.1"/>
</dbReference>
<dbReference type="InterPro" id="IPR014720">
    <property type="entry name" value="dsRBD_dom"/>
</dbReference>
<organism evidence="4 5">
    <name type="scientific">Aspergillus uvarum CBS 121591</name>
    <dbReference type="NCBI Taxonomy" id="1448315"/>
    <lineage>
        <taxon>Eukaryota</taxon>
        <taxon>Fungi</taxon>
        <taxon>Dikarya</taxon>
        <taxon>Ascomycota</taxon>
        <taxon>Pezizomycotina</taxon>
        <taxon>Eurotiomycetes</taxon>
        <taxon>Eurotiomycetidae</taxon>
        <taxon>Eurotiales</taxon>
        <taxon>Aspergillaceae</taxon>
        <taxon>Aspergillus</taxon>
        <taxon>Aspergillus subgen. Circumdati</taxon>
    </lineage>
</organism>
<dbReference type="AlphaFoldDB" id="A0A319CND8"/>
<dbReference type="GeneID" id="37144066"/>
<feature type="region of interest" description="Disordered" evidence="2">
    <location>
        <begin position="330"/>
        <end position="388"/>
    </location>
</feature>
<dbReference type="VEuPathDB" id="FungiDB:BO82DRAFT_54735"/>
<gene>
    <name evidence="4" type="ORF">BO82DRAFT_54735</name>
</gene>
<proteinExistence type="predicted"/>
<dbReference type="OrthoDB" id="4469495at2759"/>
<evidence type="ECO:0000256" key="2">
    <source>
        <dbReference type="SAM" id="MobiDB-lite"/>
    </source>
</evidence>
<evidence type="ECO:0000313" key="4">
    <source>
        <dbReference type="EMBL" id="PYH86945.1"/>
    </source>
</evidence>